<protein>
    <submittedName>
        <fullName evidence="2">Uncharacterized protein</fullName>
    </submittedName>
</protein>
<dbReference type="AlphaFoldDB" id="S4P0B8"/>
<accession>S4P0B8</accession>
<reference evidence="2" key="2">
    <citation type="submission" date="2013-05" db="EMBL/GenBank/DDBJ databases">
        <authorList>
            <person name="Carter J.-M."/>
            <person name="Baker S.C."/>
            <person name="Pink R."/>
            <person name="Carter D.R.F."/>
            <person name="Collins A."/>
            <person name="Tomlin J."/>
            <person name="Gibbs M."/>
            <person name="Breuker C.J."/>
        </authorList>
    </citation>
    <scope>NUCLEOTIDE SEQUENCE</scope>
    <source>
        <tissue evidence="2">Ovary</tissue>
    </source>
</reference>
<proteinExistence type="predicted"/>
<sequence length="83" mass="9177">MNDIHPSLVNPISSGVSSAGWSDPAGSSTSGTTYTGWFRPTKYSESLGGRRYTSLFTKITLKSHISTRQLNIMPNQSIFYLFQ</sequence>
<feature type="compositionally biased region" description="Polar residues" evidence="1">
    <location>
        <begin position="10"/>
        <end position="20"/>
    </location>
</feature>
<organism evidence="2">
    <name type="scientific">Pararge aegeria</name>
    <name type="common">speckled wood butterfly</name>
    <dbReference type="NCBI Taxonomy" id="116150"/>
    <lineage>
        <taxon>Eukaryota</taxon>
        <taxon>Metazoa</taxon>
        <taxon>Ecdysozoa</taxon>
        <taxon>Arthropoda</taxon>
        <taxon>Hexapoda</taxon>
        <taxon>Insecta</taxon>
        <taxon>Pterygota</taxon>
        <taxon>Neoptera</taxon>
        <taxon>Endopterygota</taxon>
        <taxon>Lepidoptera</taxon>
        <taxon>Glossata</taxon>
        <taxon>Ditrysia</taxon>
        <taxon>Papilionoidea</taxon>
        <taxon>Nymphalidae</taxon>
        <taxon>Satyrinae</taxon>
        <taxon>Satyrini</taxon>
        <taxon>Parargina</taxon>
        <taxon>Pararge</taxon>
    </lineage>
</organism>
<evidence type="ECO:0000256" key="1">
    <source>
        <dbReference type="SAM" id="MobiDB-lite"/>
    </source>
</evidence>
<feature type="compositionally biased region" description="Low complexity" evidence="1">
    <location>
        <begin position="26"/>
        <end position="36"/>
    </location>
</feature>
<feature type="region of interest" description="Disordered" evidence="1">
    <location>
        <begin position="1"/>
        <end position="38"/>
    </location>
</feature>
<evidence type="ECO:0000313" key="2">
    <source>
        <dbReference type="EMBL" id="JAA83154.1"/>
    </source>
</evidence>
<dbReference type="EMBL" id="GAIX01009406">
    <property type="protein sequence ID" value="JAA83154.1"/>
    <property type="molecule type" value="Transcribed_RNA"/>
</dbReference>
<name>S4P0B8_9NEOP</name>
<reference evidence="2" key="1">
    <citation type="journal article" date="2013" name="BMC Genomics">
        <title>Unscrambling butterfly oogenesis.</title>
        <authorList>
            <person name="Carter J.M."/>
            <person name="Baker S.C."/>
            <person name="Pink R."/>
            <person name="Carter D.R."/>
            <person name="Collins A."/>
            <person name="Tomlin J."/>
            <person name="Gibbs M."/>
            <person name="Breuker C.J."/>
        </authorList>
    </citation>
    <scope>NUCLEOTIDE SEQUENCE</scope>
    <source>
        <tissue evidence="2">Ovary</tissue>
    </source>
</reference>